<proteinExistence type="predicted"/>
<comment type="caution">
    <text evidence="1">The sequence shown here is derived from an EMBL/GenBank/DDBJ whole genome shotgun (WGS) entry which is preliminary data.</text>
</comment>
<accession>A0ABQ3MTR1</accession>
<dbReference type="Proteomes" id="UP000605568">
    <property type="component" value="Unassembled WGS sequence"/>
</dbReference>
<dbReference type="RefSeq" id="WP_191304345.1">
    <property type="nucleotide sequence ID" value="NZ_BNAR01000018.1"/>
</dbReference>
<evidence type="ECO:0000313" key="2">
    <source>
        <dbReference type="Proteomes" id="UP000605568"/>
    </source>
</evidence>
<evidence type="ECO:0000313" key="1">
    <source>
        <dbReference type="EMBL" id="GHH57486.1"/>
    </source>
</evidence>
<gene>
    <name evidence="1" type="ORF">GCM10017774_77050</name>
</gene>
<organism evidence="1 2">
    <name type="scientific">Lentzea cavernae</name>
    <dbReference type="NCBI Taxonomy" id="2020703"/>
    <lineage>
        <taxon>Bacteria</taxon>
        <taxon>Bacillati</taxon>
        <taxon>Actinomycetota</taxon>
        <taxon>Actinomycetes</taxon>
        <taxon>Pseudonocardiales</taxon>
        <taxon>Pseudonocardiaceae</taxon>
        <taxon>Lentzea</taxon>
    </lineage>
</organism>
<keyword evidence="2" id="KW-1185">Reference proteome</keyword>
<sequence length="117" mass="13426">MAEWKVRVGYLPRELVDEMKSLMDKIPDESVQYEVMRFVERAHASGYEAAYIRYQIEESWRQFRANDTAAKQPHVVELDATQIPEHLKISDVQAVFRAAGLQVQIEVDGADQGSTSR</sequence>
<reference evidence="2" key="1">
    <citation type="journal article" date="2019" name="Int. J. Syst. Evol. Microbiol.">
        <title>The Global Catalogue of Microorganisms (GCM) 10K type strain sequencing project: providing services to taxonomists for standard genome sequencing and annotation.</title>
        <authorList>
            <consortium name="The Broad Institute Genomics Platform"/>
            <consortium name="The Broad Institute Genome Sequencing Center for Infectious Disease"/>
            <person name="Wu L."/>
            <person name="Ma J."/>
        </authorList>
    </citation>
    <scope>NUCLEOTIDE SEQUENCE [LARGE SCALE GENOMIC DNA]</scope>
    <source>
        <strain evidence="2">CGMCC 4.7367</strain>
    </source>
</reference>
<protein>
    <submittedName>
        <fullName evidence="1">Uncharacterized protein</fullName>
    </submittedName>
</protein>
<dbReference type="EMBL" id="BNAR01000018">
    <property type="protein sequence ID" value="GHH57486.1"/>
    <property type="molecule type" value="Genomic_DNA"/>
</dbReference>
<name>A0ABQ3MTR1_9PSEU</name>